<gene>
    <name evidence="2" type="ORF">DX130_16205</name>
</gene>
<evidence type="ECO:0000313" key="2">
    <source>
        <dbReference type="EMBL" id="REK75172.1"/>
    </source>
</evidence>
<sequence length="128" mass="13422">MACNCSSGSLTCCKDQEYVQDKVCMPWAGEVPTGAAAVVTVSVYTNNFGQNLVATGYLQYDSGPEPITVQAIGANNTVIGTPITLTPGTSTSFTFRRFNELQVILPVAAAGEGPFAGEFCATVRYPLA</sequence>
<evidence type="ECO:0000313" key="3">
    <source>
        <dbReference type="Proteomes" id="UP000261905"/>
    </source>
</evidence>
<proteinExistence type="predicted"/>
<evidence type="ECO:0000259" key="1">
    <source>
        <dbReference type="Pfam" id="PF13157"/>
    </source>
</evidence>
<feature type="domain" description="Endospore appendages core" evidence="1">
    <location>
        <begin position="10"/>
        <end position="127"/>
    </location>
</feature>
<dbReference type="OrthoDB" id="2608125at2"/>
<dbReference type="RefSeq" id="WP_116047094.1">
    <property type="nucleotide sequence ID" value="NZ_QUBQ01000002.1"/>
</dbReference>
<comment type="caution">
    <text evidence="2">The sequence shown here is derived from an EMBL/GenBank/DDBJ whole genome shotgun (WGS) entry which is preliminary data.</text>
</comment>
<dbReference type="InterPro" id="IPR025055">
    <property type="entry name" value="Ena_core"/>
</dbReference>
<reference evidence="2 3" key="1">
    <citation type="submission" date="2018-08" db="EMBL/GenBank/DDBJ databases">
        <title>Paenibacillus sp. M4BSY-1, whole genome shotgun sequence.</title>
        <authorList>
            <person name="Tuo L."/>
        </authorList>
    </citation>
    <scope>NUCLEOTIDE SEQUENCE [LARGE SCALE GENOMIC DNA]</scope>
    <source>
        <strain evidence="2 3">M4BSY-1</strain>
    </source>
</reference>
<organism evidence="2 3">
    <name type="scientific">Paenibacillus paeoniae</name>
    <dbReference type="NCBI Taxonomy" id="2292705"/>
    <lineage>
        <taxon>Bacteria</taxon>
        <taxon>Bacillati</taxon>
        <taxon>Bacillota</taxon>
        <taxon>Bacilli</taxon>
        <taxon>Bacillales</taxon>
        <taxon>Paenibacillaceae</taxon>
        <taxon>Paenibacillus</taxon>
    </lineage>
</organism>
<dbReference type="Pfam" id="PF13157">
    <property type="entry name" value="Enas"/>
    <property type="match status" value="1"/>
</dbReference>
<dbReference type="EMBL" id="QUBQ01000002">
    <property type="protein sequence ID" value="REK75172.1"/>
    <property type="molecule type" value="Genomic_DNA"/>
</dbReference>
<name>A0A371PGV7_9BACL</name>
<dbReference type="AlphaFoldDB" id="A0A371PGV7"/>
<keyword evidence="3" id="KW-1185">Reference proteome</keyword>
<accession>A0A371PGV7</accession>
<protein>
    <submittedName>
        <fullName evidence="2">DUF3992 domain-containing protein</fullName>
    </submittedName>
</protein>
<dbReference type="Proteomes" id="UP000261905">
    <property type="component" value="Unassembled WGS sequence"/>
</dbReference>